<dbReference type="InterPro" id="IPR036291">
    <property type="entry name" value="NAD(P)-bd_dom_sf"/>
</dbReference>
<feature type="domain" description="D-isomer specific 2-hydroxyacid dehydrogenase NAD-binding" evidence="6">
    <location>
        <begin position="123"/>
        <end position="310"/>
    </location>
</feature>
<proteinExistence type="inferred from homology"/>
<dbReference type="Proteomes" id="UP000192790">
    <property type="component" value="Unassembled WGS sequence"/>
</dbReference>
<evidence type="ECO:0000256" key="4">
    <source>
        <dbReference type="RuleBase" id="RU003719"/>
    </source>
</evidence>
<comment type="similarity">
    <text evidence="1 4">Belongs to the D-isomer specific 2-hydroxyacid dehydrogenase family.</text>
</comment>
<dbReference type="OrthoDB" id="9805416at2"/>
<dbReference type="EMBL" id="FWXW01000007">
    <property type="protein sequence ID" value="SMC78785.1"/>
    <property type="molecule type" value="Genomic_DNA"/>
</dbReference>
<feature type="domain" description="D-isomer specific 2-hydroxyacid dehydrogenase catalytic" evidence="5">
    <location>
        <begin position="51"/>
        <end position="336"/>
    </location>
</feature>
<dbReference type="AlphaFoldDB" id="A0A1W2C0N3"/>
<dbReference type="GO" id="GO:0051287">
    <property type="term" value="F:NAD binding"/>
    <property type="evidence" value="ECO:0007669"/>
    <property type="project" value="InterPro"/>
</dbReference>
<dbReference type="InterPro" id="IPR029753">
    <property type="entry name" value="D-isomer_DH_CS"/>
</dbReference>
<dbReference type="InterPro" id="IPR006140">
    <property type="entry name" value="D-isomer_DH_NAD-bd"/>
</dbReference>
<dbReference type="SUPFAM" id="SSF51735">
    <property type="entry name" value="NAD(P)-binding Rossmann-fold domains"/>
    <property type="match status" value="1"/>
</dbReference>
<dbReference type="GO" id="GO:0016616">
    <property type="term" value="F:oxidoreductase activity, acting on the CH-OH group of donors, NAD or NADP as acceptor"/>
    <property type="evidence" value="ECO:0007669"/>
    <property type="project" value="InterPro"/>
</dbReference>
<dbReference type="RefSeq" id="WP_159448109.1">
    <property type="nucleotide sequence ID" value="NZ_FWXW01000007.1"/>
</dbReference>
<evidence type="ECO:0000313" key="8">
    <source>
        <dbReference type="Proteomes" id="UP000192790"/>
    </source>
</evidence>
<dbReference type="InterPro" id="IPR006139">
    <property type="entry name" value="D-isomer_2_OHA_DH_cat_dom"/>
</dbReference>
<evidence type="ECO:0000259" key="6">
    <source>
        <dbReference type="Pfam" id="PF02826"/>
    </source>
</evidence>
<accession>A0A1W2C0N3</accession>
<dbReference type="Pfam" id="PF00389">
    <property type="entry name" value="2-Hacid_dh"/>
    <property type="match status" value="1"/>
</dbReference>
<dbReference type="PANTHER" id="PTHR43761:SF1">
    <property type="entry name" value="D-ISOMER SPECIFIC 2-HYDROXYACID DEHYDROGENASE CATALYTIC DOMAIN-CONTAINING PROTEIN-RELATED"/>
    <property type="match status" value="1"/>
</dbReference>
<dbReference type="PANTHER" id="PTHR43761">
    <property type="entry name" value="D-ISOMER SPECIFIC 2-HYDROXYACID DEHYDROGENASE FAMILY PROTEIN (AFU_ORTHOLOGUE AFUA_1G13630)"/>
    <property type="match status" value="1"/>
</dbReference>
<dbReference type="SUPFAM" id="SSF52283">
    <property type="entry name" value="Formate/glycerate dehydrogenase catalytic domain-like"/>
    <property type="match status" value="1"/>
</dbReference>
<reference evidence="7 8" key="1">
    <citation type="submission" date="2017-04" db="EMBL/GenBank/DDBJ databases">
        <authorList>
            <person name="Afonso C.L."/>
            <person name="Miller P.J."/>
            <person name="Scott M.A."/>
            <person name="Spackman E."/>
            <person name="Goraichik I."/>
            <person name="Dimitrov K.M."/>
            <person name="Suarez D.L."/>
            <person name="Swayne D.E."/>
        </authorList>
    </citation>
    <scope>NUCLEOTIDE SEQUENCE [LARGE SCALE GENOMIC DNA]</scope>
    <source>
        <strain evidence="7 8">DSM 12816</strain>
    </source>
</reference>
<evidence type="ECO:0000259" key="5">
    <source>
        <dbReference type="Pfam" id="PF00389"/>
    </source>
</evidence>
<keyword evidence="3" id="KW-0520">NAD</keyword>
<evidence type="ECO:0000256" key="3">
    <source>
        <dbReference type="ARBA" id="ARBA00023027"/>
    </source>
</evidence>
<dbReference type="PROSITE" id="PS00670">
    <property type="entry name" value="D_2_HYDROXYACID_DH_2"/>
    <property type="match status" value="1"/>
</dbReference>
<sequence length="342" mass="37901">MKLVVFQKAPLGLDITLEEMADKWREGVRGIPEITDFRLETADPDGWSGGEYARLIGDAEAALGVNLTKKLLTEEFFKEHPGLRYIATFAHGFEEIDPALPAKYDVTLSNTVYGDHTIAQYAIAMLLDICHKVSLHSEYTKHGYWEQKGEQSRSYARYAALFTRQIELCGKTFGVLGLGSIGLRAGKIADAMGMRVIGQSRHKKTGPQYDFVEQVSLEELLSRSDVLSLHCPLTEESRNIINRETIAGMKPGAILINTARGGLVDEAALYEALESRRLYAAALDVLVNEPPKERIPLMDSPWCTITSHIAWLSRDSRLRTVDIALENLKAYLGGHPVSVIGG</sequence>
<dbReference type="Pfam" id="PF02826">
    <property type="entry name" value="2-Hacid_dh_C"/>
    <property type="match status" value="1"/>
</dbReference>
<evidence type="ECO:0000256" key="1">
    <source>
        <dbReference type="ARBA" id="ARBA00005854"/>
    </source>
</evidence>
<gene>
    <name evidence="7" type="ORF">SAMN02745168_2498</name>
</gene>
<dbReference type="PROSITE" id="PS00671">
    <property type="entry name" value="D_2_HYDROXYACID_DH_3"/>
    <property type="match status" value="1"/>
</dbReference>
<organism evidence="7 8">
    <name type="scientific">Papillibacter cinnamivorans DSM 12816</name>
    <dbReference type="NCBI Taxonomy" id="1122930"/>
    <lineage>
        <taxon>Bacteria</taxon>
        <taxon>Bacillati</taxon>
        <taxon>Bacillota</taxon>
        <taxon>Clostridia</taxon>
        <taxon>Eubacteriales</taxon>
        <taxon>Oscillospiraceae</taxon>
        <taxon>Papillibacter</taxon>
    </lineage>
</organism>
<keyword evidence="2 4" id="KW-0560">Oxidoreductase</keyword>
<dbReference type="InterPro" id="IPR050418">
    <property type="entry name" value="D-iso_2-hydroxyacid_DH_PdxB"/>
</dbReference>
<dbReference type="STRING" id="1122930.SAMN02745168_2498"/>
<name>A0A1W2C0N3_9FIRM</name>
<evidence type="ECO:0000313" key="7">
    <source>
        <dbReference type="EMBL" id="SMC78785.1"/>
    </source>
</evidence>
<evidence type="ECO:0000256" key="2">
    <source>
        <dbReference type="ARBA" id="ARBA00023002"/>
    </source>
</evidence>
<protein>
    <submittedName>
        <fullName evidence="7">Glycerate dehydrogenase</fullName>
    </submittedName>
</protein>
<dbReference type="Gene3D" id="3.40.50.720">
    <property type="entry name" value="NAD(P)-binding Rossmann-like Domain"/>
    <property type="match status" value="2"/>
</dbReference>
<keyword evidence="8" id="KW-1185">Reference proteome</keyword>